<dbReference type="AlphaFoldDB" id="A0A2M9B6C0"/>
<comment type="subcellular location">
    <subcellularLocation>
        <location evidence="1">Cell membrane</location>
        <topology evidence="1">Multi-pass membrane protein</topology>
    </subcellularLocation>
</comment>
<keyword evidence="2" id="KW-1003">Cell membrane</keyword>
<feature type="transmembrane region" description="Helical" evidence="6">
    <location>
        <begin position="98"/>
        <end position="124"/>
    </location>
</feature>
<dbReference type="CDD" id="cd06173">
    <property type="entry name" value="MFS_MefA_like"/>
    <property type="match status" value="1"/>
</dbReference>
<evidence type="ECO:0000256" key="5">
    <source>
        <dbReference type="ARBA" id="ARBA00023136"/>
    </source>
</evidence>
<feature type="domain" description="Major facilitator superfamily (MFS) profile" evidence="7">
    <location>
        <begin position="241"/>
        <end position="439"/>
    </location>
</feature>
<feature type="transmembrane region" description="Helical" evidence="6">
    <location>
        <begin position="57"/>
        <end position="77"/>
    </location>
</feature>
<evidence type="ECO:0000259" key="7">
    <source>
        <dbReference type="PROSITE" id="PS50850"/>
    </source>
</evidence>
<feature type="transmembrane region" description="Helical" evidence="6">
    <location>
        <begin position="273"/>
        <end position="295"/>
    </location>
</feature>
<feature type="transmembrane region" description="Helical" evidence="6">
    <location>
        <begin position="307"/>
        <end position="325"/>
    </location>
</feature>
<evidence type="ECO:0000256" key="3">
    <source>
        <dbReference type="ARBA" id="ARBA00022692"/>
    </source>
</evidence>
<organism evidence="8 9">
    <name type="scientific">Mumia flava</name>
    <dbReference type="NCBI Taxonomy" id="1348852"/>
    <lineage>
        <taxon>Bacteria</taxon>
        <taxon>Bacillati</taxon>
        <taxon>Actinomycetota</taxon>
        <taxon>Actinomycetes</taxon>
        <taxon>Propionibacteriales</taxon>
        <taxon>Nocardioidaceae</taxon>
        <taxon>Mumia</taxon>
    </lineage>
</organism>
<dbReference type="Proteomes" id="UP000230842">
    <property type="component" value="Unassembled WGS sequence"/>
</dbReference>
<gene>
    <name evidence="8" type="ORF">CLV56_2995</name>
</gene>
<dbReference type="EMBL" id="PGEZ01000002">
    <property type="protein sequence ID" value="PJJ53506.1"/>
    <property type="molecule type" value="Genomic_DNA"/>
</dbReference>
<dbReference type="PROSITE" id="PS50850">
    <property type="entry name" value="MFS"/>
    <property type="match status" value="1"/>
</dbReference>
<name>A0A2M9B6C0_9ACTN</name>
<keyword evidence="5 6" id="KW-0472">Membrane</keyword>
<dbReference type="PANTHER" id="PTHR23513:SF6">
    <property type="entry name" value="MAJOR FACILITATOR SUPERFAMILY ASSOCIATED DOMAIN-CONTAINING PROTEIN"/>
    <property type="match status" value="1"/>
</dbReference>
<protein>
    <submittedName>
        <fullName evidence="8">Transmembrane secretion effector</fullName>
    </submittedName>
</protein>
<dbReference type="Gene3D" id="1.20.1250.20">
    <property type="entry name" value="MFS general substrate transporter like domains"/>
    <property type="match status" value="1"/>
</dbReference>
<feature type="transmembrane region" description="Helical" evidence="6">
    <location>
        <begin position="21"/>
        <end position="45"/>
    </location>
</feature>
<dbReference type="SUPFAM" id="SSF103473">
    <property type="entry name" value="MFS general substrate transporter"/>
    <property type="match status" value="1"/>
</dbReference>
<dbReference type="GO" id="GO:0005886">
    <property type="term" value="C:plasma membrane"/>
    <property type="evidence" value="ECO:0007669"/>
    <property type="project" value="UniProtKB-SubCell"/>
</dbReference>
<dbReference type="InterPro" id="IPR020846">
    <property type="entry name" value="MFS_dom"/>
</dbReference>
<evidence type="ECO:0000313" key="8">
    <source>
        <dbReference type="EMBL" id="PJJ53506.1"/>
    </source>
</evidence>
<keyword evidence="4 6" id="KW-1133">Transmembrane helix</keyword>
<dbReference type="Pfam" id="PF07690">
    <property type="entry name" value="MFS_1"/>
    <property type="match status" value="1"/>
</dbReference>
<evidence type="ECO:0000256" key="1">
    <source>
        <dbReference type="ARBA" id="ARBA00004651"/>
    </source>
</evidence>
<comment type="caution">
    <text evidence="8">The sequence shown here is derived from an EMBL/GenBank/DDBJ whole genome shotgun (WGS) entry which is preliminary data.</text>
</comment>
<keyword evidence="3 6" id="KW-0812">Transmembrane</keyword>
<accession>A0A2M9B6C0</accession>
<evidence type="ECO:0000256" key="2">
    <source>
        <dbReference type="ARBA" id="ARBA00022475"/>
    </source>
</evidence>
<dbReference type="InterPro" id="IPR036259">
    <property type="entry name" value="MFS_trans_sf"/>
</dbReference>
<feature type="transmembrane region" description="Helical" evidence="6">
    <location>
        <begin position="394"/>
        <end position="414"/>
    </location>
</feature>
<dbReference type="GO" id="GO:0022857">
    <property type="term" value="F:transmembrane transporter activity"/>
    <property type="evidence" value="ECO:0007669"/>
    <property type="project" value="InterPro"/>
</dbReference>
<sequence>MSERVAARAGAPPGQHRLPMVGLLVAMAVAHTGTRVSAVALPWFVLSTTGSPTKTGLVALFELTPYVLVKALGGPVIDRIGGRRVSWTTDLVSALAAAAIPVLHVAGGLSFGLFLGLVAVVGAARGPGDLAKEVMVPESADRAHVPLERATGLSGTVERLASTVGPAVGGAFIGLFGPLAGLGVTAGMFVLGSAVVALALPKGMGGPQRGDAEAADLARAEAGYLRQLAEGFAFLRSDRLILVVAALITVTNLLDVGWTSVILPVWASDTGGGAAAVGAALTTMGAAAVVGSILAATFAHRMPRREVFLVGFLVAGAPRIVVLAFDVPFGVVLAVMALAGFGAGFVNPILSAVLFERVPRRLYGRVGALVDALAWAGMPVGGLAAGLAISGVGFVPTVLVAGGVYAVATLLAGLRPEWREMDRARAKARANGPTSSARA</sequence>
<keyword evidence="9" id="KW-1185">Reference proteome</keyword>
<feature type="transmembrane region" description="Helical" evidence="6">
    <location>
        <begin position="240"/>
        <end position="267"/>
    </location>
</feature>
<dbReference type="InterPro" id="IPR011701">
    <property type="entry name" value="MFS"/>
</dbReference>
<feature type="transmembrane region" description="Helical" evidence="6">
    <location>
        <begin position="331"/>
        <end position="354"/>
    </location>
</feature>
<dbReference type="PANTHER" id="PTHR23513">
    <property type="entry name" value="INTEGRAL MEMBRANE EFFLUX PROTEIN-RELATED"/>
    <property type="match status" value="1"/>
</dbReference>
<dbReference type="RefSeq" id="WP_211288158.1">
    <property type="nucleotide sequence ID" value="NZ_PGEZ01000002.1"/>
</dbReference>
<evidence type="ECO:0000256" key="6">
    <source>
        <dbReference type="SAM" id="Phobius"/>
    </source>
</evidence>
<feature type="transmembrane region" description="Helical" evidence="6">
    <location>
        <begin position="366"/>
        <end position="388"/>
    </location>
</feature>
<evidence type="ECO:0000256" key="4">
    <source>
        <dbReference type="ARBA" id="ARBA00022989"/>
    </source>
</evidence>
<evidence type="ECO:0000313" key="9">
    <source>
        <dbReference type="Proteomes" id="UP000230842"/>
    </source>
</evidence>
<feature type="transmembrane region" description="Helical" evidence="6">
    <location>
        <begin position="179"/>
        <end position="200"/>
    </location>
</feature>
<proteinExistence type="predicted"/>
<reference evidence="8 9" key="1">
    <citation type="submission" date="2017-11" db="EMBL/GenBank/DDBJ databases">
        <title>Genomic Encyclopedia of Archaeal and Bacterial Type Strains, Phase II (KMG-II): From Individual Species to Whole Genera.</title>
        <authorList>
            <person name="Goeker M."/>
        </authorList>
    </citation>
    <scope>NUCLEOTIDE SEQUENCE [LARGE SCALE GENOMIC DNA]</scope>
    <source>
        <strain evidence="8 9">DSM 27763</strain>
    </source>
</reference>